<evidence type="ECO:0000259" key="1">
    <source>
        <dbReference type="Pfam" id="PF13468"/>
    </source>
</evidence>
<reference evidence="3" key="1">
    <citation type="journal article" date="2019" name="Int. J. Syst. Evol. Microbiol.">
        <title>The Global Catalogue of Microorganisms (GCM) 10K type strain sequencing project: providing services to taxonomists for standard genome sequencing and annotation.</title>
        <authorList>
            <consortium name="The Broad Institute Genomics Platform"/>
            <consortium name="The Broad Institute Genome Sequencing Center for Infectious Disease"/>
            <person name="Wu L."/>
            <person name="Ma J."/>
        </authorList>
    </citation>
    <scope>NUCLEOTIDE SEQUENCE [LARGE SCALE GENOMIC DNA]</scope>
    <source>
        <strain evidence="3">CCUG 56029</strain>
    </source>
</reference>
<dbReference type="Pfam" id="PF13468">
    <property type="entry name" value="Glyoxalase_3"/>
    <property type="match status" value="1"/>
</dbReference>
<dbReference type="Gene3D" id="3.10.180.10">
    <property type="entry name" value="2,3-Dihydroxybiphenyl 1,2-Dioxygenase, domain 1"/>
    <property type="match status" value="1"/>
</dbReference>
<dbReference type="RefSeq" id="WP_380037858.1">
    <property type="nucleotide sequence ID" value="NZ_JBHSEH010000005.1"/>
</dbReference>
<evidence type="ECO:0000313" key="3">
    <source>
        <dbReference type="Proteomes" id="UP001595998"/>
    </source>
</evidence>
<sequence length="208" mass="22050">MSAGRLTGARLDHLVVAAQTLEAGRAWLEDRLGVTLSPGGEHTLFGTHNALLSLGPDAYLEIIAVNPAACAPARPRWFSLDDPAMKARLAAGPALIHWVVRVSGLPPAPEVLSLSRGALRWTLTVPVDGQLPMGGVQPSLIAWQTQAPPSRLPDAGVRLGGLRLGTPEPATLRAALDRLDLIDEVEVYEAPQPEVQATLLTREGPVDL</sequence>
<feature type="domain" description="Glyoxalase-like" evidence="1">
    <location>
        <begin position="11"/>
        <end position="179"/>
    </location>
</feature>
<evidence type="ECO:0000313" key="2">
    <source>
        <dbReference type="EMBL" id="MFC4425960.1"/>
    </source>
</evidence>
<accession>A0ABV8XNQ8</accession>
<organism evidence="2 3">
    <name type="scientific">Deinococcus navajonensis</name>
    <dbReference type="NCBI Taxonomy" id="309884"/>
    <lineage>
        <taxon>Bacteria</taxon>
        <taxon>Thermotogati</taxon>
        <taxon>Deinococcota</taxon>
        <taxon>Deinococci</taxon>
        <taxon>Deinococcales</taxon>
        <taxon>Deinococcaceae</taxon>
        <taxon>Deinococcus</taxon>
    </lineage>
</organism>
<comment type="caution">
    <text evidence="2">The sequence shown here is derived from an EMBL/GenBank/DDBJ whole genome shotgun (WGS) entry which is preliminary data.</text>
</comment>
<dbReference type="InterPro" id="IPR025870">
    <property type="entry name" value="Glyoxalase-like_dom"/>
</dbReference>
<protein>
    <submittedName>
        <fullName evidence="2">VOC family protein</fullName>
    </submittedName>
</protein>
<name>A0ABV8XNQ8_9DEIO</name>
<dbReference type="InterPro" id="IPR029068">
    <property type="entry name" value="Glyas_Bleomycin-R_OHBP_Dase"/>
</dbReference>
<keyword evidence="3" id="KW-1185">Reference proteome</keyword>
<dbReference type="Proteomes" id="UP001595998">
    <property type="component" value="Unassembled WGS sequence"/>
</dbReference>
<dbReference type="EMBL" id="JBHSEH010000005">
    <property type="protein sequence ID" value="MFC4425960.1"/>
    <property type="molecule type" value="Genomic_DNA"/>
</dbReference>
<proteinExistence type="predicted"/>
<gene>
    <name evidence="2" type="ORF">ACFOZ9_07015</name>
</gene>